<dbReference type="OrthoDB" id="206201at2759"/>
<sequence length="368" mass="40941">MATTVDERLCEPLRQLPLERSPGPGGTEARNFMKRMNEFTGSYVKNLGTKSLPEGRNKRVRIAIIDSGVSRRDWDVREYIRLGRIADQRNFCSPRAPASDGYQGAHSKDVEDFHGHGTAVAKIALEVAPKADIYIAKVTNSENISAGELTNIFEAIIWAVEVWDVDIINLSLALDELSEEIDEALCAAFDQGNKIVFAAAHRNTGVNDEPTWPGTRAGVIPIYCTDGNGHAQGMNPKAEGVYFGTLGCDIPIRENFGSPARLAYGYASGASYATPIAAGIAANMLEIVRHTVAISRNGQALRRRYYTTNYMERLFRELNRPKEGCCFVEPWTFWRKTIRGNFQFQDRMLNKNDQRNISKVLELLASSS</sequence>
<organism evidence="7 8">
    <name type="scientific">Cordyceps fumosorosea (strain ARSEF 2679)</name>
    <name type="common">Isaria fumosorosea</name>
    <dbReference type="NCBI Taxonomy" id="1081104"/>
    <lineage>
        <taxon>Eukaryota</taxon>
        <taxon>Fungi</taxon>
        <taxon>Dikarya</taxon>
        <taxon>Ascomycota</taxon>
        <taxon>Pezizomycotina</taxon>
        <taxon>Sordariomycetes</taxon>
        <taxon>Hypocreomycetidae</taxon>
        <taxon>Hypocreales</taxon>
        <taxon>Cordycipitaceae</taxon>
        <taxon>Cordyceps</taxon>
    </lineage>
</organism>
<evidence type="ECO:0000256" key="1">
    <source>
        <dbReference type="ARBA" id="ARBA00011073"/>
    </source>
</evidence>
<protein>
    <submittedName>
        <fullName evidence="7">Peptidase S8/S53, subtilisin/kexin/sedolisin</fullName>
    </submittedName>
</protein>
<dbReference type="Pfam" id="PF00082">
    <property type="entry name" value="Peptidase_S8"/>
    <property type="match status" value="1"/>
</dbReference>
<dbReference type="InterPro" id="IPR050131">
    <property type="entry name" value="Peptidase_S8_subtilisin-like"/>
</dbReference>
<feature type="active site" description="Charge relay system" evidence="5">
    <location>
        <position position="116"/>
    </location>
</feature>
<evidence type="ECO:0000313" key="8">
    <source>
        <dbReference type="Proteomes" id="UP000076744"/>
    </source>
</evidence>
<dbReference type="InterPro" id="IPR036852">
    <property type="entry name" value="Peptidase_S8/S53_dom_sf"/>
</dbReference>
<evidence type="ECO:0000256" key="2">
    <source>
        <dbReference type="ARBA" id="ARBA00022670"/>
    </source>
</evidence>
<dbReference type="InterPro" id="IPR000209">
    <property type="entry name" value="Peptidase_S8/S53_dom"/>
</dbReference>
<evidence type="ECO:0000256" key="4">
    <source>
        <dbReference type="ARBA" id="ARBA00022825"/>
    </source>
</evidence>
<dbReference type="GO" id="GO:0004252">
    <property type="term" value="F:serine-type endopeptidase activity"/>
    <property type="evidence" value="ECO:0007669"/>
    <property type="project" value="UniProtKB-UniRule"/>
</dbReference>
<reference evidence="7 8" key="1">
    <citation type="journal article" date="2016" name="Genome Biol. Evol.">
        <title>Divergent and convergent evolution of fungal pathogenicity.</title>
        <authorList>
            <person name="Shang Y."/>
            <person name="Xiao G."/>
            <person name="Zheng P."/>
            <person name="Cen K."/>
            <person name="Zhan S."/>
            <person name="Wang C."/>
        </authorList>
    </citation>
    <scope>NUCLEOTIDE SEQUENCE [LARGE SCALE GENOMIC DNA]</scope>
    <source>
        <strain evidence="7 8">ARSEF 2679</strain>
    </source>
</reference>
<feature type="domain" description="Peptidase S8/S53" evidence="6">
    <location>
        <begin position="58"/>
        <end position="286"/>
    </location>
</feature>
<dbReference type="AlphaFoldDB" id="A0A168CCD4"/>
<gene>
    <name evidence="7" type="ORF">ISF_01769</name>
</gene>
<evidence type="ECO:0000259" key="6">
    <source>
        <dbReference type="Pfam" id="PF00082"/>
    </source>
</evidence>
<keyword evidence="4 5" id="KW-0720">Serine protease</keyword>
<feature type="active site" description="Charge relay system" evidence="5">
    <location>
        <position position="271"/>
    </location>
</feature>
<accession>A0A168CCD4</accession>
<dbReference type="PANTHER" id="PTHR43806">
    <property type="entry name" value="PEPTIDASE S8"/>
    <property type="match status" value="1"/>
</dbReference>
<dbReference type="PANTHER" id="PTHR43806:SF11">
    <property type="entry name" value="CEREVISIN-RELATED"/>
    <property type="match status" value="1"/>
</dbReference>
<dbReference type="PROSITE" id="PS51892">
    <property type="entry name" value="SUBTILASE"/>
    <property type="match status" value="1"/>
</dbReference>
<comment type="similarity">
    <text evidence="1 5">Belongs to the peptidase S8 family.</text>
</comment>
<feature type="active site" description="Charge relay system" evidence="5">
    <location>
        <position position="66"/>
    </location>
</feature>
<keyword evidence="3 5" id="KW-0378">Hydrolase</keyword>
<evidence type="ECO:0000256" key="3">
    <source>
        <dbReference type="ARBA" id="ARBA00022801"/>
    </source>
</evidence>
<dbReference type="GeneID" id="30018061"/>
<comment type="caution">
    <text evidence="7">The sequence shown here is derived from an EMBL/GenBank/DDBJ whole genome shotgun (WGS) entry which is preliminary data.</text>
</comment>
<keyword evidence="2 5" id="KW-0645">Protease</keyword>
<dbReference type="PRINTS" id="PR00723">
    <property type="entry name" value="SUBTILISIN"/>
</dbReference>
<dbReference type="Proteomes" id="UP000076744">
    <property type="component" value="Unassembled WGS sequence"/>
</dbReference>
<dbReference type="Gene3D" id="3.40.50.200">
    <property type="entry name" value="Peptidase S8/S53 domain"/>
    <property type="match status" value="1"/>
</dbReference>
<dbReference type="InterPro" id="IPR015500">
    <property type="entry name" value="Peptidase_S8_subtilisin-rel"/>
</dbReference>
<evidence type="ECO:0000313" key="7">
    <source>
        <dbReference type="EMBL" id="OAA71218.1"/>
    </source>
</evidence>
<dbReference type="SUPFAM" id="SSF52743">
    <property type="entry name" value="Subtilisin-like"/>
    <property type="match status" value="1"/>
</dbReference>
<dbReference type="GO" id="GO:0006508">
    <property type="term" value="P:proteolysis"/>
    <property type="evidence" value="ECO:0007669"/>
    <property type="project" value="UniProtKB-KW"/>
</dbReference>
<evidence type="ECO:0000256" key="5">
    <source>
        <dbReference type="PROSITE-ProRule" id="PRU01240"/>
    </source>
</evidence>
<dbReference type="RefSeq" id="XP_018707099.1">
    <property type="nucleotide sequence ID" value="XM_018845376.1"/>
</dbReference>
<dbReference type="EMBL" id="AZHB01000003">
    <property type="protein sequence ID" value="OAA71218.1"/>
    <property type="molecule type" value="Genomic_DNA"/>
</dbReference>
<dbReference type="CDD" id="cd00306">
    <property type="entry name" value="Peptidases_S8_S53"/>
    <property type="match status" value="1"/>
</dbReference>
<proteinExistence type="inferred from homology"/>
<name>A0A168CCD4_CORFA</name>
<dbReference type="STRING" id="1081104.A0A168CCD4"/>
<keyword evidence="8" id="KW-1185">Reference proteome</keyword>